<evidence type="ECO:0000313" key="6">
    <source>
        <dbReference type="EMBL" id="MFD2411859.1"/>
    </source>
</evidence>
<protein>
    <recommendedName>
        <fullName evidence="4">5-formyltetrahydrofolate cyclo-ligase</fullName>
        <ecNumber evidence="4">6.3.3.2</ecNumber>
    </recommendedName>
</protein>
<dbReference type="EC" id="6.3.3.2" evidence="4"/>
<keyword evidence="3 4" id="KW-0067">ATP-binding</keyword>
<evidence type="ECO:0000256" key="1">
    <source>
        <dbReference type="ARBA" id="ARBA00010638"/>
    </source>
</evidence>
<reference evidence="7" key="1">
    <citation type="journal article" date="2019" name="Int. J. Syst. Evol. Microbiol.">
        <title>The Global Catalogue of Microorganisms (GCM) 10K type strain sequencing project: providing services to taxonomists for standard genome sequencing and annotation.</title>
        <authorList>
            <consortium name="The Broad Institute Genomics Platform"/>
            <consortium name="The Broad Institute Genome Sequencing Center for Infectious Disease"/>
            <person name="Wu L."/>
            <person name="Ma J."/>
        </authorList>
    </citation>
    <scope>NUCLEOTIDE SEQUENCE [LARGE SCALE GENOMIC DNA]</scope>
    <source>
        <strain evidence="7">CCM 8725</strain>
    </source>
</reference>
<keyword evidence="4" id="KW-0479">Metal-binding</keyword>
<dbReference type="InterPro" id="IPR002698">
    <property type="entry name" value="FTHF_cligase"/>
</dbReference>
<dbReference type="SUPFAM" id="SSF100950">
    <property type="entry name" value="NagB/RpiA/CoA transferase-like"/>
    <property type="match status" value="1"/>
</dbReference>
<keyword evidence="6" id="KW-0436">Ligase</keyword>
<comment type="catalytic activity">
    <reaction evidence="4">
        <text>(6S)-5-formyl-5,6,7,8-tetrahydrofolate + ATP = (6R)-5,10-methenyltetrahydrofolate + ADP + phosphate</text>
        <dbReference type="Rhea" id="RHEA:10488"/>
        <dbReference type="ChEBI" id="CHEBI:30616"/>
        <dbReference type="ChEBI" id="CHEBI:43474"/>
        <dbReference type="ChEBI" id="CHEBI:57455"/>
        <dbReference type="ChEBI" id="CHEBI:57457"/>
        <dbReference type="ChEBI" id="CHEBI:456216"/>
        <dbReference type="EC" id="6.3.3.2"/>
    </reaction>
</comment>
<comment type="cofactor">
    <cofactor evidence="4">
        <name>Mg(2+)</name>
        <dbReference type="ChEBI" id="CHEBI:18420"/>
    </cofactor>
</comment>
<dbReference type="NCBIfam" id="TIGR02727">
    <property type="entry name" value="MTHFS_bact"/>
    <property type="match status" value="1"/>
</dbReference>
<evidence type="ECO:0000313" key="7">
    <source>
        <dbReference type="Proteomes" id="UP001597448"/>
    </source>
</evidence>
<comment type="similarity">
    <text evidence="1 4">Belongs to the 5-formyltetrahydrofolate cyclo-ligase family.</text>
</comment>
<evidence type="ECO:0000256" key="3">
    <source>
        <dbReference type="ARBA" id="ARBA00022840"/>
    </source>
</evidence>
<keyword evidence="2 4" id="KW-0547">Nucleotide-binding</keyword>
<accession>A0ABW5FAU2</accession>
<dbReference type="Proteomes" id="UP001597448">
    <property type="component" value="Unassembled WGS sequence"/>
</dbReference>
<gene>
    <name evidence="6" type="ORF">ACFSX3_18370</name>
</gene>
<keyword evidence="4" id="KW-0460">Magnesium</keyword>
<proteinExistence type="inferred from homology"/>
<dbReference type="EMBL" id="JBHUKY010000032">
    <property type="protein sequence ID" value="MFD2411859.1"/>
    <property type="molecule type" value="Genomic_DNA"/>
</dbReference>
<dbReference type="RefSeq" id="WP_379257747.1">
    <property type="nucleotide sequence ID" value="NZ_JBHSVQ010000001.1"/>
</dbReference>
<dbReference type="PANTHER" id="PTHR23407">
    <property type="entry name" value="ATPASE INHIBITOR/5-FORMYLTETRAHYDROFOLATE CYCLO-LIGASE"/>
    <property type="match status" value="1"/>
</dbReference>
<keyword evidence="7" id="KW-1185">Reference proteome</keyword>
<sequence length="260" mass="28238">MQDSSMRLAGRKRELRAGNTALRDALLMEQRELLSARVSAHAWSWFSQEGAASLLAYAPFRSELDCRPLLAAAWAEGHEVLLPRVNRESGDLSLHQVSSWDELVPGTYGIMEPPAGSAALAGPIAQAGRGSGWPEVIFVPGLAFDRRGGRLGYGRGYYDRLRTALEAGVSGTAAKPMWIGLAYGLQLVPEVPLEEHDALMDLLITENGIWDCRKERLHGINSFQRAGQSPHGGCERQGSYEADSSSQKPGAYGPGDAERH</sequence>
<evidence type="ECO:0000256" key="2">
    <source>
        <dbReference type="ARBA" id="ARBA00022741"/>
    </source>
</evidence>
<dbReference type="InterPro" id="IPR024185">
    <property type="entry name" value="FTHF_cligase-like_sf"/>
</dbReference>
<dbReference type="Gene3D" id="3.40.50.10420">
    <property type="entry name" value="NagB/RpiA/CoA transferase-like"/>
    <property type="match status" value="1"/>
</dbReference>
<feature type="region of interest" description="Disordered" evidence="5">
    <location>
        <begin position="223"/>
        <end position="260"/>
    </location>
</feature>
<name>A0ABW5FAU2_9BACL</name>
<dbReference type="GO" id="GO:0030272">
    <property type="term" value="F:5-formyltetrahydrofolate cyclo-ligase activity"/>
    <property type="evidence" value="ECO:0007669"/>
    <property type="project" value="UniProtKB-EC"/>
</dbReference>
<evidence type="ECO:0000256" key="4">
    <source>
        <dbReference type="RuleBase" id="RU361279"/>
    </source>
</evidence>
<dbReference type="Pfam" id="PF01812">
    <property type="entry name" value="5-FTHF_cyc-lig"/>
    <property type="match status" value="1"/>
</dbReference>
<organism evidence="6 7">
    <name type="scientific">Paenibacillus rhizoplanae</name>
    <dbReference type="NCBI Taxonomy" id="1917181"/>
    <lineage>
        <taxon>Bacteria</taxon>
        <taxon>Bacillati</taxon>
        <taxon>Bacillota</taxon>
        <taxon>Bacilli</taxon>
        <taxon>Bacillales</taxon>
        <taxon>Paenibacillaceae</taxon>
        <taxon>Paenibacillus</taxon>
    </lineage>
</organism>
<comment type="caution">
    <text evidence="6">The sequence shown here is derived from an EMBL/GenBank/DDBJ whole genome shotgun (WGS) entry which is preliminary data.</text>
</comment>
<dbReference type="InterPro" id="IPR037171">
    <property type="entry name" value="NagB/RpiA_transferase-like"/>
</dbReference>
<evidence type="ECO:0000256" key="5">
    <source>
        <dbReference type="SAM" id="MobiDB-lite"/>
    </source>
</evidence>
<dbReference type="PANTHER" id="PTHR23407:SF1">
    <property type="entry name" value="5-FORMYLTETRAHYDROFOLATE CYCLO-LIGASE"/>
    <property type="match status" value="1"/>
</dbReference>